<dbReference type="InterPro" id="IPR008930">
    <property type="entry name" value="Terpenoid_cyclase/PrenylTrfase"/>
</dbReference>
<dbReference type="Proteomes" id="UP001207408">
    <property type="component" value="Unassembled WGS sequence"/>
</dbReference>
<proteinExistence type="predicted"/>
<dbReference type="SUPFAM" id="SSF48239">
    <property type="entry name" value="Terpenoid cyclases/Protein prenyltransferases"/>
    <property type="match status" value="1"/>
</dbReference>
<comment type="caution">
    <text evidence="1">The sequence shown here is derived from an EMBL/GenBank/DDBJ whole genome shotgun (WGS) entry which is preliminary data.</text>
</comment>
<dbReference type="EMBL" id="JAPDPI010000012">
    <property type="protein sequence ID" value="MCW3805510.1"/>
    <property type="molecule type" value="Genomic_DNA"/>
</dbReference>
<reference evidence="1" key="1">
    <citation type="submission" date="2022-10" db="EMBL/GenBank/DDBJ databases">
        <authorList>
            <person name="Yu W.X."/>
        </authorList>
    </citation>
    <scope>NUCLEOTIDE SEQUENCE</scope>
    <source>
        <strain evidence="1">D04</strain>
    </source>
</reference>
<organism evidence="1 2">
    <name type="scientific">Plebeiibacterium marinum</name>
    <dbReference type="NCBI Taxonomy" id="2992111"/>
    <lineage>
        <taxon>Bacteria</taxon>
        <taxon>Pseudomonadati</taxon>
        <taxon>Bacteroidota</taxon>
        <taxon>Bacteroidia</taxon>
        <taxon>Marinilabiliales</taxon>
        <taxon>Marinilabiliaceae</taxon>
        <taxon>Plebeiibacterium</taxon>
    </lineage>
</organism>
<dbReference type="RefSeq" id="WP_301198881.1">
    <property type="nucleotide sequence ID" value="NZ_JAPDPI010000012.1"/>
</dbReference>
<protein>
    <submittedName>
        <fullName evidence="1">Uncharacterized protein</fullName>
    </submittedName>
</protein>
<gene>
    <name evidence="1" type="ORF">OM074_07705</name>
</gene>
<sequence length="290" mass="32352">MKGGISSKLLNRLNKGKLSLGNEARDCFVKFIQSQLLDDQSFKDKSGISDLYYTGFGWILCLVLGIRLDTQKMSVYLKKHQEGDLDLIHYASLKRCELILQLMASGKILTWLRLIKTQPIKPLNEFNHVPHLDIYAPYSQFIWMLLLEATGNRKQSDVEMQKVLTQYQLPQGGYKNSSEGACATTNATTAALSVLGETNGYKTNKDIVALKSFQDISGGFWAVKSAPVPDLLSTATALFTLSCYKEEPTYPPSDFIEAHWTESGGFVPTLMDNKSDVEYCFYGLLALGCV</sequence>
<name>A0AAE3SKG7_9BACT</name>
<keyword evidence="2" id="KW-1185">Reference proteome</keyword>
<dbReference type="Gene3D" id="1.50.10.20">
    <property type="match status" value="1"/>
</dbReference>
<evidence type="ECO:0000313" key="1">
    <source>
        <dbReference type="EMBL" id="MCW3805510.1"/>
    </source>
</evidence>
<evidence type="ECO:0000313" key="2">
    <source>
        <dbReference type="Proteomes" id="UP001207408"/>
    </source>
</evidence>
<dbReference type="AlphaFoldDB" id="A0AAE3SKG7"/>
<accession>A0AAE3SKG7</accession>